<proteinExistence type="predicted"/>
<accession>A0A1H4FK33</accession>
<dbReference type="STRING" id="152573.SAMN04488051_11124"/>
<dbReference type="AlphaFoldDB" id="A0A1H4FK33"/>
<dbReference type="Gene3D" id="3.10.129.10">
    <property type="entry name" value="Hotdog Thioesterase"/>
    <property type="match status" value="1"/>
</dbReference>
<dbReference type="PANTHER" id="PTHR43841">
    <property type="entry name" value="3-HYDROXYACYL-THIOESTER DEHYDRATASE HTDX-RELATED"/>
    <property type="match status" value="1"/>
</dbReference>
<dbReference type="EMBL" id="FNRM01000011">
    <property type="protein sequence ID" value="SEA97719.1"/>
    <property type="molecule type" value="Genomic_DNA"/>
</dbReference>
<dbReference type="Pfam" id="PF01575">
    <property type="entry name" value="MaoC_dehydratas"/>
    <property type="match status" value="1"/>
</dbReference>
<dbReference type="SUPFAM" id="SSF54637">
    <property type="entry name" value="Thioesterase/thiol ester dehydrase-isomerase"/>
    <property type="match status" value="1"/>
</dbReference>
<dbReference type="InterPro" id="IPR029069">
    <property type="entry name" value="HotDog_dom_sf"/>
</dbReference>
<dbReference type="Proteomes" id="UP000198773">
    <property type="component" value="Unassembled WGS sequence"/>
</dbReference>
<dbReference type="InterPro" id="IPR002539">
    <property type="entry name" value="MaoC-like_dom"/>
</dbReference>
<sequence>MALGTKAPESLTAEVLLPALPDPMEYLTLCQHPSQHSAPCWFQVASFPLQLYLLTQRRFPLAAIGLVHLMNRIDVLAPPDPLSPVRMVVHSGLPEPHAKGQLVWLETACYQHGQLVWRSRASYLQRQHKSKPKMDRQPSTEPGIVLSLPRQSTLWTLPVSLGWRYGRLSGDLNPIHLHPLLARLFGFKANIAHGMWSKARCLAELAAQGALPELPYQVEVRFDKPILLPATVQCHWQSKKDGCNFALLSADGALCHLQGTIMPIRNDC</sequence>
<evidence type="ECO:0000259" key="1">
    <source>
        <dbReference type="Pfam" id="PF01575"/>
    </source>
</evidence>
<keyword evidence="3" id="KW-1185">Reference proteome</keyword>
<reference evidence="2 3" key="1">
    <citation type="submission" date="2016-10" db="EMBL/GenBank/DDBJ databases">
        <authorList>
            <person name="de Groot N.N."/>
        </authorList>
    </citation>
    <scope>NUCLEOTIDE SEQUENCE [LARGE SCALE GENOMIC DNA]</scope>
    <source>
        <strain evidence="2 3">CGMCC 1.3430</strain>
    </source>
</reference>
<organism evidence="2 3">
    <name type="scientific">Alkalimonas amylolytica</name>
    <dbReference type="NCBI Taxonomy" id="152573"/>
    <lineage>
        <taxon>Bacteria</taxon>
        <taxon>Pseudomonadati</taxon>
        <taxon>Pseudomonadota</taxon>
        <taxon>Gammaproteobacteria</taxon>
        <taxon>Alkalimonas</taxon>
    </lineage>
</organism>
<name>A0A1H4FK33_ALKAM</name>
<feature type="domain" description="MaoC-like" evidence="1">
    <location>
        <begin position="162"/>
        <end position="237"/>
    </location>
</feature>
<gene>
    <name evidence="2" type="ORF">SAMN04488051_11124</name>
</gene>
<evidence type="ECO:0000313" key="3">
    <source>
        <dbReference type="Proteomes" id="UP000198773"/>
    </source>
</evidence>
<dbReference type="PANTHER" id="PTHR43841:SF1">
    <property type="entry name" value="3-HYDROXYACYL-THIOESTER DEHYDRATASE X"/>
    <property type="match status" value="1"/>
</dbReference>
<evidence type="ECO:0000313" key="2">
    <source>
        <dbReference type="EMBL" id="SEA97719.1"/>
    </source>
</evidence>
<protein>
    <submittedName>
        <fullName evidence="2">MaoC like domain-containing protein</fullName>
    </submittedName>
</protein>